<protein>
    <submittedName>
        <fullName evidence="3">Uncharacterized protein</fullName>
    </submittedName>
</protein>
<reference evidence="3 4" key="1">
    <citation type="submission" date="2019-05" db="EMBL/GenBank/DDBJ databases">
        <title>Verrucobacter flavum gen. nov., sp. nov. a new member of the family Verrucomicrobiaceae.</title>
        <authorList>
            <person name="Szuroczki S."/>
            <person name="Abbaszade G."/>
            <person name="Szabo A."/>
            <person name="Felfoldi T."/>
            <person name="Schumann P."/>
            <person name="Boka K."/>
            <person name="Keki Z."/>
            <person name="Toumi M."/>
            <person name="Toth E."/>
        </authorList>
    </citation>
    <scope>NUCLEOTIDE SEQUENCE [LARGE SCALE GENOMIC DNA]</scope>
    <source>
        <strain evidence="3 4">MG-N-17</strain>
    </source>
</reference>
<sequence>MKDPNLEKVKKDKSVSGCLILVCLLFAVIVGAVLWTMVSGKAAPGGGGTTGLDRKEPTKDNVTP</sequence>
<feature type="region of interest" description="Disordered" evidence="1">
    <location>
        <begin position="42"/>
        <end position="64"/>
    </location>
</feature>
<accession>A0A5R8KID4</accession>
<keyword evidence="2" id="KW-0472">Membrane</keyword>
<gene>
    <name evidence="3" type="ORF">FEM03_07560</name>
</gene>
<feature type="compositionally biased region" description="Basic and acidic residues" evidence="1">
    <location>
        <begin position="52"/>
        <end position="64"/>
    </location>
</feature>
<dbReference type="EMBL" id="VAUV01000005">
    <property type="protein sequence ID" value="TLD71379.1"/>
    <property type="molecule type" value="Genomic_DNA"/>
</dbReference>
<keyword evidence="4" id="KW-1185">Reference proteome</keyword>
<name>A0A5R8KID4_9BACT</name>
<proteinExistence type="predicted"/>
<dbReference type="Proteomes" id="UP000306196">
    <property type="component" value="Unassembled WGS sequence"/>
</dbReference>
<organism evidence="3 4">
    <name type="scientific">Phragmitibacter flavus</name>
    <dbReference type="NCBI Taxonomy" id="2576071"/>
    <lineage>
        <taxon>Bacteria</taxon>
        <taxon>Pseudomonadati</taxon>
        <taxon>Verrucomicrobiota</taxon>
        <taxon>Verrucomicrobiia</taxon>
        <taxon>Verrucomicrobiales</taxon>
        <taxon>Verrucomicrobiaceae</taxon>
        <taxon>Phragmitibacter</taxon>
    </lineage>
</organism>
<evidence type="ECO:0000256" key="2">
    <source>
        <dbReference type="SAM" id="Phobius"/>
    </source>
</evidence>
<comment type="caution">
    <text evidence="3">The sequence shown here is derived from an EMBL/GenBank/DDBJ whole genome shotgun (WGS) entry which is preliminary data.</text>
</comment>
<feature type="transmembrane region" description="Helical" evidence="2">
    <location>
        <begin position="18"/>
        <end position="38"/>
    </location>
</feature>
<dbReference type="AlphaFoldDB" id="A0A5R8KID4"/>
<keyword evidence="2" id="KW-1133">Transmembrane helix</keyword>
<evidence type="ECO:0000256" key="1">
    <source>
        <dbReference type="SAM" id="MobiDB-lite"/>
    </source>
</evidence>
<dbReference type="RefSeq" id="WP_138085592.1">
    <property type="nucleotide sequence ID" value="NZ_VAUV01000005.1"/>
</dbReference>
<evidence type="ECO:0000313" key="4">
    <source>
        <dbReference type="Proteomes" id="UP000306196"/>
    </source>
</evidence>
<keyword evidence="2" id="KW-0812">Transmembrane</keyword>
<evidence type="ECO:0000313" key="3">
    <source>
        <dbReference type="EMBL" id="TLD71379.1"/>
    </source>
</evidence>